<dbReference type="EMBL" id="CM042013">
    <property type="protein sequence ID" value="KAI3739188.1"/>
    <property type="molecule type" value="Genomic_DNA"/>
</dbReference>
<proteinExistence type="predicted"/>
<reference evidence="1 2" key="2">
    <citation type="journal article" date="2022" name="Mol. Ecol. Resour.">
        <title>The genomes of chicory, endive, great burdock and yacon provide insights into Asteraceae paleo-polyploidization history and plant inulin production.</title>
        <authorList>
            <person name="Fan W."/>
            <person name="Wang S."/>
            <person name="Wang H."/>
            <person name="Wang A."/>
            <person name="Jiang F."/>
            <person name="Liu H."/>
            <person name="Zhao H."/>
            <person name="Xu D."/>
            <person name="Zhang Y."/>
        </authorList>
    </citation>
    <scope>NUCLEOTIDE SEQUENCE [LARGE SCALE GENOMIC DNA]</scope>
    <source>
        <strain evidence="2">cv. Punajuju</strain>
        <tissue evidence="1">Leaves</tissue>
    </source>
</reference>
<reference evidence="2" key="1">
    <citation type="journal article" date="2022" name="Mol. Ecol. Resour.">
        <title>The genomes of chicory, endive, great burdock and yacon provide insights into Asteraceae palaeo-polyploidization history and plant inulin production.</title>
        <authorList>
            <person name="Fan W."/>
            <person name="Wang S."/>
            <person name="Wang H."/>
            <person name="Wang A."/>
            <person name="Jiang F."/>
            <person name="Liu H."/>
            <person name="Zhao H."/>
            <person name="Xu D."/>
            <person name="Zhang Y."/>
        </authorList>
    </citation>
    <scope>NUCLEOTIDE SEQUENCE [LARGE SCALE GENOMIC DNA]</scope>
    <source>
        <strain evidence="2">cv. Punajuju</strain>
    </source>
</reference>
<name>A0ACB9CYE7_CICIN</name>
<comment type="caution">
    <text evidence="1">The sequence shown here is derived from an EMBL/GenBank/DDBJ whole genome shotgun (WGS) entry which is preliminary data.</text>
</comment>
<organism evidence="1 2">
    <name type="scientific">Cichorium intybus</name>
    <name type="common">Chicory</name>
    <dbReference type="NCBI Taxonomy" id="13427"/>
    <lineage>
        <taxon>Eukaryota</taxon>
        <taxon>Viridiplantae</taxon>
        <taxon>Streptophyta</taxon>
        <taxon>Embryophyta</taxon>
        <taxon>Tracheophyta</taxon>
        <taxon>Spermatophyta</taxon>
        <taxon>Magnoliopsida</taxon>
        <taxon>eudicotyledons</taxon>
        <taxon>Gunneridae</taxon>
        <taxon>Pentapetalae</taxon>
        <taxon>asterids</taxon>
        <taxon>campanulids</taxon>
        <taxon>Asterales</taxon>
        <taxon>Asteraceae</taxon>
        <taxon>Cichorioideae</taxon>
        <taxon>Cichorieae</taxon>
        <taxon>Cichoriinae</taxon>
        <taxon>Cichorium</taxon>
    </lineage>
</organism>
<evidence type="ECO:0000313" key="1">
    <source>
        <dbReference type="EMBL" id="KAI3739188.1"/>
    </source>
</evidence>
<gene>
    <name evidence="1" type="ORF">L2E82_29587</name>
</gene>
<protein>
    <submittedName>
        <fullName evidence="1">Uncharacterized protein</fullName>
    </submittedName>
</protein>
<keyword evidence="2" id="KW-1185">Reference proteome</keyword>
<accession>A0ACB9CYE7</accession>
<sequence>MPQLAVTEKLRWTLSDFDIGKPLGRGKFSHVYVAREKRQWVCLILEYGAKGELYKELQKYKCLTEKYTVMSLFHSVQSSIPKDPAVLWNTEFIQAEELFKEPHNVINCLRDNRGGMPINNTTSLQGKKVEQSNPKPDKGKDVQNGSLKGHASAKPKLEIASVKTEKSIPISNDAQVLENEMVENDINDDENDQIKFKRGSNGEGSNRKRRVMFDYSDEDDEEKDAVSLASPDLPKKQVSVDLKTKKPSLENKNLDFDEQKK</sequence>
<evidence type="ECO:0000313" key="2">
    <source>
        <dbReference type="Proteomes" id="UP001055811"/>
    </source>
</evidence>
<dbReference type="Proteomes" id="UP001055811">
    <property type="component" value="Linkage Group LG05"/>
</dbReference>